<feature type="region of interest" description="Disordered" evidence="1">
    <location>
        <begin position="62"/>
        <end position="194"/>
    </location>
</feature>
<reference evidence="2 3" key="1">
    <citation type="submission" date="2024-09" db="EMBL/GenBank/DDBJ databases">
        <title>Genome sequencing and assembly of Phytophthora oleae, isolate VK10A, causative agent of rot of olive drupes.</title>
        <authorList>
            <person name="Conti Taguali S."/>
            <person name="Riolo M."/>
            <person name="La Spada F."/>
            <person name="Cacciola S.O."/>
            <person name="Dionisio G."/>
        </authorList>
    </citation>
    <scope>NUCLEOTIDE SEQUENCE [LARGE SCALE GENOMIC DNA]</scope>
    <source>
        <strain evidence="2 3">VK10A</strain>
    </source>
</reference>
<keyword evidence="3" id="KW-1185">Reference proteome</keyword>
<feature type="compositionally biased region" description="Polar residues" evidence="1">
    <location>
        <begin position="68"/>
        <end position="86"/>
    </location>
</feature>
<comment type="caution">
    <text evidence="2">The sequence shown here is derived from an EMBL/GenBank/DDBJ whole genome shotgun (WGS) entry which is preliminary data.</text>
</comment>
<gene>
    <name evidence="2" type="ORF">V7S43_006785</name>
</gene>
<organism evidence="2 3">
    <name type="scientific">Phytophthora oleae</name>
    <dbReference type="NCBI Taxonomy" id="2107226"/>
    <lineage>
        <taxon>Eukaryota</taxon>
        <taxon>Sar</taxon>
        <taxon>Stramenopiles</taxon>
        <taxon>Oomycota</taxon>
        <taxon>Peronosporomycetes</taxon>
        <taxon>Peronosporales</taxon>
        <taxon>Peronosporaceae</taxon>
        <taxon>Phytophthora</taxon>
    </lineage>
</organism>
<accession>A0ABD3FLX7</accession>
<dbReference type="Proteomes" id="UP001632037">
    <property type="component" value="Unassembled WGS sequence"/>
</dbReference>
<dbReference type="AlphaFoldDB" id="A0ABD3FLX7"/>
<evidence type="ECO:0000313" key="3">
    <source>
        <dbReference type="Proteomes" id="UP001632037"/>
    </source>
</evidence>
<evidence type="ECO:0000313" key="2">
    <source>
        <dbReference type="EMBL" id="KAL3667907.1"/>
    </source>
</evidence>
<feature type="region of interest" description="Disordered" evidence="1">
    <location>
        <begin position="233"/>
        <end position="259"/>
    </location>
</feature>
<evidence type="ECO:0000256" key="1">
    <source>
        <dbReference type="SAM" id="MobiDB-lite"/>
    </source>
</evidence>
<protein>
    <recommendedName>
        <fullName evidence="4">Pinin/SDK/MemA protein domain-containing protein</fullName>
    </recommendedName>
</protein>
<name>A0ABD3FLX7_9STRA</name>
<feature type="region of interest" description="Disordered" evidence="1">
    <location>
        <begin position="377"/>
        <end position="399"/>
    </location>
</feature>
<feature type="compositionally biased region" description="Polar residues" evidence="1">
    <location>
        <begin position="106"/>
        <end position="116"/>
    </location>
</feature>
<dbReference type="EMBL" id="JBIMZQ010000012">
    <property type="protein sequence ID" value="KAL3667907.1"/>
    <property type="molecule type" value="Genomic_DNA"/>
</dbReference>
<feature type="compositionally biased region" description="Acidic residues" evidence="1">
    <location>
        <begin position="130"/>
        <end position="144"/>
    </location>
</feature>
<evidence type="ECO:0008006" key="4">
    <source>
        <dbReference type="Google" id="ProtNLM"/>
    </source>
</evidence>
<proteinExistence type="predicted"/>
<feature type="region of interest" description="Disordered" evidence="1">
    <location>
        <begin position="1"/>
        <end position="24"/>
    </location>
</feature>
<feature type="compositionally biased region" description="Acidic residues" evidence="1">
    <location>
        <begin position="176"/>
        <end position="185"/>
    </location>
</feature>
<sequence length="481" mass="54805">MSDRRRKRETSNSFADDTVKDFNAVDPIQVRRQSDWSEHDSGMRQESWMAKVSLAMSSRIFSGGKLSGSRSTQVMPIGSNGDNSKTSLERTPLSSSSHHELRHVASVNTLGNSSPVVTPGSGLRVTCDAAPDDSDDSLSEVEDEDKCRWSSCRSTPRQSRRQHSSTIVQKVRPGYDNDEAEEEEERITRSTGTRVTEIPTGIMRSCSDSDPEVNAQDAAPILKGFFSKTVSVNKEHRQQQREQQREAVYRESKQRQDRFREQIARERAANEEASRQRKVEQLRRLNQQRRLELLRGAACARKDLLKRVQEDTAMYQAERKKWENDFEEEMQVLSAAFRKARTTDENRPMTAAGLALPEALSQLERDASNFEKRVKTAQPALASMNPRQQATERPSTREAISARDRPLFESCEVLVLEDSSDVFDLFGNDDQASELFLIKSSNVLVERKKQPNHDFDQLLSEREQLLQRLAAIDRIIQTQQQ</sequence>